<sequence length="295" mass="30995">MTVDLHRAAGFLAAHGRLLDRRRFELLAGTGDPAAVLAAVAGYRNPDGGYGWGLEPDLRAPESQPGGALHAFEVFEDIAPVTSPRAAELCDWLDSVTLPDGGLPFALPVSDPAACAPFWVRADPVVSTLQSTAFAAGAAHRVAAHDPAVAGHPWLGRATRYCLDAIAALDEQPPAIALAFAVRFLDTIHDRYPEAANLLEQLGKSVPGTGLVPVEGGSEGETMRALDFAPVPGSPASRLLAPGVLDRELDRLAGQQQDDGGWVVDFASFSPAAALEWRGYATVRAVATLQRAGRL</sequence>
<evidence type="ECO:0000313" key="1">
    <source>
        <dbReference type="EMBL" id="NYI93076.1"/>
    </source>
</evidence>
<proteinExistence type="predicted"/>
<organism evidence="1 2">
    <name type="scientific">Amycolatopsis endophytica</name>
    <dbReference type="NCBI Taxonomy" id="860233"/>
    <lineage>
        <taxon>Bacteria</taxon>
        <taxon>Bacillati</taxon>
        <taxon>Actinomycetota</taxon>
        <taxon>Actinomycetes</taxon>
        <taxon>Pseudonocardiales</taxon>
        <taxon>Pseudonocardiaceae</taxon>
        <taxon>Amycolatopsis</taxon>
    </lineage>
</organism>
<keyword evidence="2" id="KW-1185">Reference proteome</keyword>
<dbReference type="Proteomes" id="UP000549616">
    <property type="component" value="Unassembled WGS sequence"/>
</dbReference>
<evidence type="ECO:0008006" key="3">
    <source>
        <dbReference type="Google" id="ProtNLM"/>
    </source>
</evidence>
<gene>
    <name evidence="1" type="ORF">HNR02_006451</name>
</gene>
<evidence type="ECO:0000313" key="2">
    <source>
        <dbReference type="Proteomes" id="UP000549616"/>
    </source>
</evidence>
<dbReference type="RefSeq" id="WP_179777310.1">
    <property type="nucleotide sequence ID" value="NZ_JACCFK010000002.1"/>
</dbReference>
<reference evidence="1 2" key="1">
    <citation type="submission" date="2020-07" db="EMBL/GenBank/DDBJ databases">
        <title>Sequencing the genomes of 1000 actinobacteria strains.</title>
        <authorList>
            <person name="Klenk H.-P."/>
        </authorList>
    </citation>
    <scope>NUCLEOTIDE SEQUENCE [LARGE SCALE GENOMIC DNA]</scope>
    <source>
        <strain evidence="1 2">DSM 104006</strain>
    </source>
</reference>
<accession>A0A853BF11</accession>
<dbReference type="EMBL" id="JACCFK010000002">
    <property type="protein sequence ID" value="NYI93076.1"/>
    <property type="molecule type" value="Genomic_DNA"/>
</dbReference>
<name>A0A853BF11_9PSEU</name>
<protein>
    <recommendedName>
        <fullName evidence="3">Prenyltransferase</fullName>
    </recommendedName>
</protein>
<comment type="caution">
    <text evidence="1">The sequence shown here is derived from an EMBL/GenBank/DDBJ whole genome shotgun (WGS) entry which is preliminary data.</text>
</comment>
<dbReference type="SUPFAM" id="SSF48239">
    <property type="entry name" value="Terpenoid cyclases/Protein prenyltransferases"/>
    <property type="match status" value="1"/>
</dbReference>
<dbReference type="AlphaFoldDB" id="A0A853BF11"/>
<dbReference type="InterPro" id="IPR008930">
    <property type="entry name" value="Terpenoid_cyclase/PrenylTrfase"/>
</dbReference>